<dbReference type="EMBL" id="AP027151">
    <property type="protein sequence ID" value="BDV43622.1"/>
    <property type="molecule type" value="Genomic_DNA"/>
</dbReference>
<dbReference type="Proteomes" id="UP001317705">
    <property type="component" value="Chromosome"/>
</dbReference>
<feature type="domain" description="ResB-like" evidence="7">
    <location>
        <begin position="360"/>
        <end position="443"/>
    </location>
</feature>
<evidence type="ECO:0000256" key="1">
    <source>
        <dbReference type="ARBA" id="ARBA00004141"/>
    </source>
</evidence>
<evidence type="ECO:0000256" key="6">
    <source>
        <dbReference type="SAM" id="Phobius"/>
    </source>
</evidence>
<feature type="domain" description="ResB-like" evidence="7">
    <location>
        <begin position="21"/>
        <end position="347"/>
    </location>
</feature>
<keyword evidence="2 6" id="KW-0812">Transmembrane</keyword>
<evidence type="ECO:0000256" key="2">
    <source>
        <dbReference type="ARBA" id="ARBA00022692"/>
    </source>
</evidence>
<evidence type="ECO:0000256" key="5">
    <source>
        <dbReference type="ARBA" id="ARBA00023136"/>
    </source>
</evidence>
<name>A0ABN6VVK3_9BACT</name>
<keyword evidence="9" id="KW-1185">Reference proteome</keyword>
<dbReference type="InterPro" id="IPR007816">
    <property type="entry name" value="ResB-like_domain"/>
</dbReference>
<evidence type="ECO:0000256" key="4">
    <source>
        <dbReference type="ARBA" id="ARBA00022989"/>
    </source>
</evidence>
<sequence length="459" mass="50218">MTMPCQARGFATALRDGLSSLRLTLFLLFALALTSIIGTVVQQNLAPAEYQQRYGTGTSKLFNALDLFDMYHSWWFLLLLVLLAANLFACSCKRFPAVWRHLRRPTVLMDETLERSLPCREEFPTTVAPEQAAERAAALLLAEFAPPLRTATADGIQLFAQKTPAGRLGAYLVHLSIIVIFGGAIIGSLFGFKAYVSINEGASATTAVSRAGKPIELGFAVRCDDFGVSFYDTGAPREFKSLLTILENGRPVPGYERVPVIVNKPLTYKGITFYQSSYGQADGGIYRFTVRQRSGGTPIPLTLRQGESARLPDGGSMHLLEATDEVSRFIPAVSGPAARIEVHPLRGESSAFIVFANYPGFDEQRGAPLIFTYAGADATMFTGLQVAKDPGVWVVWSGCLLMVAGCYLAFFVSHRRIWVRITPGRVIVAGGASKNQPAFERRFAELAARLRQTIAREDQ</sequence>
<dbReference type="PANTHER" id="PTHR31566:SF0">
    <property type="entry name" value="CYTOCHROME C BIOGENESIS PROTEIN CCS1, CHLOROPLASTIC"/>
    <property type="match status" value="1"/>
</dbReference>
<dbReference type="PANTHER" id="PTHR31566">
    <property type="entry name" value="CYTOCHROME C BIOGENESIS PROTEIN CCS1, CHLOROPLASTIC"/>
    <property type="match status" value="1"/>
</dbReference>
<dbReference type="RefSeq" id="WP_281999748.1">
    <property type="nucleotide sequence ID" value="NZ_AP027151.1"/>
</dbReference>
<accession>A0ABN6VVK3</accession>
<dbReference type="InterPro" id="IPR023494">
    <property type="entry name" value="Cyt_c_bgen_Ccs1/CcsB/ResB"/>
</dbReference>
<protein>
    <submittedName>
        <fullName evidence="8">Cytochrome c biogenesis protein ResB</fullName>
    </submittedName>
</protein>
<keyword evidence="4 6" id="KW-1133">Transmembrane helix</keyword>
<evidence type="ECO:0000313" key="9">
    <source>
        <dbReference type="Proteomes" id="UP001317705"/>
    </source>
</evidence>
<keyword evidence="3" id="KW-0201">Cytochrome c-type biogenesis</keyword>
<evidence type="ECO:0000259" key="7">
    <source>
        <dbReference type="Pfam" id="PF05140"/>
    </source>
</evidence>
<evidence type="ECO:0000313" key="8">
    <source>
        <dbReference type="EMBL" id="BDV43622.1"/>
    </source>
</evidence>
<feature type="transmembrane region" description="Helical" evidence="6">
    <location>
        <begin position="393"/>
        <end position="412"/>
    </location>
</feature>
<organism evidence="8 9">
    <name type="scientific">Geotalea uraniireducens</name>
    <dbReference type="NCBI Taxonomy" id="351604"/>
    <lineage>
        <taxon>Bacteria</taxon>
        <taxon>Pseudomonadati</taxon>
        <taxon>Thermodesulfobacteriota</taxon>
        <taxon>Desulfuromonadia</taxon>
        <taxon>Geobacterales</taxon>
        <taxon>Geobacteraceae</taxon>
        <taxon>Geotalea</taxon>
    </lineage>
</organism>
<comment type="subcellular location">
    <subcellularLocation>
        <location evidence="1">Membrane</location>
        <topology evidence="1">Multi-pass membrane protein</topology>
    </subcellularLocation>
</comment>
<feature type="transmembrane region" description="Helical" evidence="6">
    <location>
        <begin position="74"/>
        <end position="95"/>
    </location>
</feature>
<dbReference type="Pfam" id="PF05140">
    <property type="entry name" value="ResB"/>
    <property type="match status" value="2"/>
</dbReference>
<feature type="transmembrane region" description="Helical" evidence="6">
    <location>
        <begin position="21"/>
        <end position="41"/>
    </location>
</feature>
<proteinExistence type="predicted"/>
<reference evidence="8 9" key="1">
    <citation type="submission" date="2022-12" db="EMBL/GenBank/DDBJ databases">
        <title>Polyphasic characterization of Geotalea uranireducens NIT-SL11 newly isolated from a complex of sewage sludge and microbially reduced graphene oxide.</title>
        <authorList>
            <person name="Xie L."/>
            <person name="Yoshida N."/>
            <person name="Meng L."/>
        </authorList>
    </citation>
    <scope>NUCLEOTIDE SEQUENCE [LARGE SCALE GENOMIC DNA]</scope>
    <source>
        <strain evidence="8 9">NIT-SL11</strain>
    </source>
</reference>
<gene>
    <name evidence="8" type="ORF">GURASL_25450</name>
</gene>
<evidence type="ECO:0000256" key="3">
    <source>
        <dbReference type="ARBA" id="ARBA00022748"/>
    </source>
</evidence>
<feature type="transmembrane region" description="Helical" evidence="6">
    <location>
        <begin position="168"/>
        <end position="192"/>
    </location>
</feature>
<keyword evidence="5 6" id="KW-0472">Membrane</keyword>